<keyword evidence="7" id="KW-1185">Reference proteome</keyword>
<organism evidence="6 7">
    <name type="scientific">Aerococcus urinaehominis</name>
    <dbReference type="NCBI Taxonomy" id="128944"/>
    <lineage>
        <taxon>Bacteria</taxon>
        <taxon>Bacillati</taxon>
        <taxon>Bacillota</taxon>
        <taxon>Bacilli</taxon>
        <taxon>Lactobacillales</taxon>
        <taxon>Aerococcaceae</taxon>
        <taxon>Aerococcus</taxon>
    </lineage>
</organism>
<dbReference type="PANTHER" id="PTHR36303">
    <property type="entry name" value="2',3'-CYCLIC-NUCLEOTIDE 2'-PHOSPHODIESTERASE"/>
    <property type="match status" value="1"/>
</dbReference>
<evidence type="ECO:0000256" key="4">
    <source>
        <dbReference type="ARBA" id="ARBA00023004"/>
    </source>
</evidence>
<comment type="cofactor">
    <cofactor evidence="1">
        <name>Fe(3+)</name>
        <dbReference type="ChEBI" id="CHEBI:29034"/>
    </cofactor>
</comment>
<evidence type="ECO:0000313" key="7">
    <source>
        <dbReference type="Proteomes" id="UP000062260"/>
    </source>
</evidence>
<evidence type="ECO:0000256" key="3">
    <source>
        <dbReference type="ARBA" id="ARBA00022801"/>
    </source>
</evidence>
<dbReference type="SUPFAM" id="SSF56300">
    <property type="entry name" value="Metallo-dependent phosphatases"/>
    <property type="match status" value="1"/>
</dbReference>
<name>A0A0X8FLV5_9LACT</name>
<sequence>MKILFVGDIVGRLGCDLLAKHLADLKTTYKPQLTIVNGENAARGRGITDQLYREFLQVGADLVTLGNHSFDHPDTLAFIDQADKLIRPANYLPGTPGQGYRVVQVNDEKLAVVNLMGTVFLPDLANPFLCLDQILADLDPDIKSVFVDFHAEATSEKQALAWDFTGRVSAVIGTHTHVQTNDARVLPGGLAYMSDVGMTGSIDSVLGMQKEAVINKFRTQLPTRFNVDDNPASNQVLSACIVDIKADGQARSIKPIYIKETGKQL</sequence>
<dbReference type="GO" id="GO:0046872">
    <property type="term" value="F:metal ion binding"/>
    <property type="evidence" value="ECO:0007669"/>
    <property type="project" value="UniProtKB-KW"/>
</dbReference>
<keyword evidence="4" id="KW-0408">Iron</keyword>
<evidence type="ECO:0000256" key="1">
    <source>
        <dbReference type="ARBA" id="ARBA00001965"/>
    </source>
</evidence>
<dbReference type="AlphaFoldDB" id="A0A0X8FLV5"/>
<dbReference type="EMBL" id="CP014163">
    <property type="protein sequence ID" value="AMB99690.1"/>
    <property type="molecule type" value="Genomic_DNA"/>
</dbReference>
<dbReference type="Pfam" id="PF13277">
    <property type="entry name" value="YmdB"/>
    <property type="match status" value="1"/>
</dbReference>
<dbReference type="STRING" id="128944.AWM75_06705"/>
<dbReference type="Proteomes" id="UP000062260">
    <property type="component" value="Chromosome"/>
</dbReference>
<evidence type="ECO:0000256" key="2">
    <source>
        <dbReference type="ARBA" id="ARBA00022723"/>
    </source>
</evidence>
<dbReference type="RefSeq" id="WP_067979936.1">
    <property type="nucleotide sequence ID" value="NZ_CP014163.1"/>
</dbReference>
<dbReference type="FunFam" id="3.60.21.10:FF:000016">
    <property type="entry name" value="Putative metallophosphoesterase"/>
    <property type="match status" value="1"/>
</dbReference>
<dbReference type="PANTHER" id="PTHR36303:SF1">
    <property type="entry name" value="2',3'-CYCLIC-NUCLEOTIDE 2'-PHOSPHODIESTERASE"/>
    <property type="match status" value="1"/>
</dbReference>
<dbReference type="KEGG" id="auh:AWM75_06705"/>
<dbReference type="GO" id="GO:0004113">
    <property type="term" value="F:2',3'-cyclic-nucleotide 3'-phosphodiesterase activity"/>
    <property type="evidence" value="ECO:0007669"/>
    <property type="project" value="TreeGrafter"/>
</dbReference>
<dbReference type="Gene3D" id="3.60.21.10">
    <property type="match status" value="1"/>
</dbReference>
<gene>
    <name evidence="6" type="ORF">AWM75_06705</name>
</gene>
<dbReference type="PIRSF" id="PIRSF004789">
    <property type="entry name" value="DR1281"/>
    <property type="match status" value="1"/>
</dbReference>
<protein>
    <submittedName>
        <fullName evidence="6">Metallophosphoesterase</fullName>
    </submittedName>
</protein>
<keyword evidence="2" id="KW-0479">Metal-binding</keyword>
<keyword evidence="3" id="KW-0378">Hydrolase</keyword>
<reference evidence="7" key="2">
    <citation type="submission" date="2016-01" db="EMBL/GenBank/DDBJ databases">
        <title>Six Aerococcus type strain genome sequencing and assembly using PacBio and Illumina Hiseq.</title>
        <authorList>
            <person name="Carkaci D."/>
            <person name="Dargis R."/>
            <person name="Nielsen X.C."/>
            <person name="Skovgaard O."/>
            <person name="Fuursted K."/>
            <person name="Christensen J.J."/>
        </authorList>
    </citation>
    <scope>NUCLEOTIDE SEQUENCE [LARGE SCALE GENOMIC DNA]</scope>
    <source>
        <strain evidence="7">CCUG42038B</strain>
    </source>
</reference>
<dbReference type="OrthoDB" id="9801109at2"/>
<dbReference type="InterPro" id="IPR029052">
    <property type="entry name" value="Metallo-depent_PP-like"/>
</dbReference>
<evidence type="ECO:0000313" key="6">
    <source>
        <dbReference type="EMBL" id="AMB99690.1"/>
    </source>
</evidence>
<comment type="similarity">
    <text evidence="5">Belongs to the YmdB-like family.</text>
</comment>
<accession>A0A0X8FLV5</accession>
<reference evidence="6 7" key="1">
    <citation type="journal article" date="2016" name="Genome Announc.">
        <title>Complete Genome Sequences of Aerococcus christensenii CCUG 28831T, Aerococcus sanguinicola CCUG 43001T, Aerococcus urinae CCUG 36881T, Aerococcus urinaeequi CCUG 28094T, Aerococcus urinaehominis CCUG 42038 BT, and Aerococcus viridans CCUG 4311T.</title>
        <authorList>
            <person name="Carkaci D."/>
            <person name="Dargis R."/>
            <person name="Nielsen X.C."/>
            <person name="Skovgaard O."/>
            <person name="Fuursted K."/>
            <person name="Christensen J.J."/>
        </authorList>
    </citation>
    <scope>NUCLEOTIDE SEQUENCE [LARGE SCALE GENOMIC DNA]</scope>
    <source>
        <strain evidence="6 7">CCUG42038B</strain>
    </source>
</reference>
<evidence type="ECO:0000256" key="5">
    <source>
        <dbReference type="ARBA" id="ARBA00061401"/>
    </source>
</evidence>
<dbReference type="InterPro" id="IPR005235">
    <property type="entry name" value="YmdB-like"/>
</dbReference>
<dbReference type="NCBIfam" id="TIGR00282">
    <property type="entry name" value="TIGR00282 family metallophosphoesterase"/>
    <property type="match status" value="1"/>
</dbReference>
<proteinExistence type="inferred from homology"/>